<keyword evidence="1" id="KW-0677">Repeat</keyword>
<dbReference type="PROSITE" id="PS50923">
    <property type="entry name" value="SUSHI"/>
    <property type="match status" value="1"/>
</dbReference>
<evidence type="ECO:0000313" key="6">
    <source>
        <dbReference type="EMBL" id="CAH3198773.1"/>
    </source>
</evidence>
<dbReference type="Proteomes" id="UP001159427">
    <property type="component" value="Unassembled WGS sequence"/>
</dbReference>
<dbReference type="PROSITE" id="PS50825">
    <property type="entry name" value="HYR"/>
    <property type="match status" value="2"/>
</dbReference>
<reference evidence="6 7" key="1">
    <citation type="submission" date="2022-05" db="EMBL/GenBank/DDBJ databases">
        <authorList>
            <consortium name="Genoscope - CEA"/>
            <person name="William W."/>
        </authorList>
    </citation>
    <scope>NUCLEOTIDE SEQUENCE [LARGE SCALE GENOMIC DNA]</scope>
</reference>
<dbReference type="Pfam" id="PF02494">
    <property type="entry name" value="HYR"/>
    <property type="match status" value="2"/>
</dbReference>
<feature type="domain" description="Sushi" evidence="5">
    <location>
        <begin position="1"/>
        <end position="39"/>
    </location>
</feature>
<protein>
    <recommendedName>
        <fullName evidence="8">Sushi, von Willebrand factor type A, EGF and pentraxin domain containing 1</fullName>
    </recommendedName>
</protein>
<gene>
    <name evidence="6" type="ORF">PEVE_00036642</name>
</gene>
<evidence type="ECO:0000256" key="1">
    <source>
        <dbReference type="ARBA" id="ARBA00022737"/>
    </source>
</evidence>
<comment type="caution">
    <text evidence="6">The sequence shown here is derived from an EMBL/GenBank/DDBJ whole genome shotgun (WGS) entry which is preliminary data.</text>
</comment>
<comment type="caution">
    <text evidence="3">Lacks conserved residue(s) required for the propagation of feature annotation.</text>
</comment>
<dbReference type="EMBL" id="CALNXI010005894">
    <property type="protein sequence ID" value="CAH3198773.1"/>
    <property type="molecule type" value="Genomic_DNA"/>
</dbReference>
<dbReference type="InterPro" id="IPR000436">
    <property type="entry name" value="Sushi_SCR_CCP_dom"/>
</dbReference>
<evidence type="ECO:0000256" key="3">
    <source>
        <dbReference type="PROSITE-ProRule" id="PRU00302"/>
    </source>
</evidence>
<evidence type="ECO:0000256" key="2">
    <source>
        <dbReference type="ARBA" id="ARBA00023157"/>
    </source>
</evidence>
<evidence type="ECO:0000259" key="4">
    <source>
        <dbReference type="PROSITE" id="PS50825"/>
    </source>
</evidence>
<evidence type="ECO:0008006" key="8">
    <source>
        <dbReference type="Google" id="ProtNLM"/>
    </source>
</evidence>
<organism evidence="6 7">
    <name type="scientific">Porites evermanni</name>
    <dbReference type="NCBI Taxonomy" id="104178"/>
    <lineage>
        <taxon>Eukaryota</taxon>
        <taxon>Metazoa</taxon>
        <taxon>Cnidaria</taxon>
        <taxon>Anthozoa</taxon>
        <taxon>Hexacorallia</taxon>
        <taxon>Scleractinia</taxon>
        <taxon>Fungiina</taxon>
        <taxon>Poritidae</taxon>
        <taxon>Porites</taxon>
    </lineage>
</organism>
<keyword evidence="7" id="KW-1185">Reference proteome</keyword>
<dbReference type="InterPro" id="IPR003410">
    <property type="entry name" value="HYR_dom"/>
</dbReference>
<sequence>CQFRCPDGYFTDYELLETTTYLGCLHNGTWDVQVPNCVDRQPPRMSCPLSKIRGVTTKGKATGKVSWSIKVTDNSEIVDPNAKITVDSSHQPSREFPIGETLVRIIATDSAGNVGRECIFKVEIRDNEPPTFSKCPKDIVREEKVSLIRVNWKRPVFSDNSGVLPSVSSSLQPGATFRVPGNYKNTYTAEDRSGNENKNCTFRIILKKKTCQIFPPPRNGALACMTSEVYLHCAVMCSSGTDFEDTPPLLYYCAGGEWNYWRGLLPRYKNSNPWPNCSFNAGPSEIKKLNWMHYYSYNGDAHDANVQNNIKENFFKLLKDPFFIPPPFCLVNNQCTKDKISISAGVVGTLSSCPAMVSNQKLLKDETR</sequence>
<evidence type="ECO:0000313" key="7">
    <source>
        <dbReference type="Proteomes" id="UP001159427"/>
    </source>
</evidence>
<feature type="domain" description="HYR" evidence="4">
    <location>
        <begin position="38"/>
        <end position="124"/>
    </location>
</feature>
<keyword evidence="3" id="KW-0768">Sushi</keyword>
<dbReference type="PANTHER" id="PTHR24273">
    <property type="entry name" value="FI04643P-RELATED"/>
    <property type="match status" value="1"/>
</dbReference>
<keyword evidence="2" id="KW-1015">Disulfide bond</keyword>
<accession>A0ABN8T382</accession>
<feature type="non-terminal residue" evidence="6">
    <location>
        <position position="1"/>
    </location>
</feature>
<evidence type="ECO:0000259" key="5">
    <source>
        <dbReference type="PROSITE" id="PS50923"/>
    </source>
</evidence>
<proteinExistence type="predicted"/>
<dbReference type="PANTHER" id="PTHR24273:SF32">
    <property type="entry name" value="HYALIN"/>
    <property type="match status" value="1"/>
</dbReference>
<name>A0ABN8T382_9CNID</name>
<feature type="domain" description="HYR" evidence="4">
    <location>
        <begin position="125"/>
        <end position="208"/>
    </location>
</feature>